<comment type="caution">
    <text evidence="1">The sequence shown here is derived from an EMBL/GenBank/DDBJ whole genome shotgun (WGS) entry which is preliminary data.</text>
</comment>
<keyword evidence="2" id="KW-1185">Reference proteome</keyword>
<gene>
    <name evidence="1" type="ORF">Dace_1595</name>
</gene>
<reference evidence="1" key="2">
    <citation type="submission" date="2006-05" db="EMBL/GenBank/DDBJ databases">
        <title>Sequencing of the draft genome and assembly of Desulfuromonas acetoxidans DSM 684.</title>
        <authorList>
            <consortium name="US DOE Joint Genome Institute (JGI-PGF)"/>
            <person name="Copeland A."/>
            <person name="Lucas S."/>
            <person name="Lapidus A."/>
            <person name="Barry K."/>
            <person name="Detter J.C."/>
            <person name="Glavina del Rio T."/>
            <person name="Hammon N."/>
            <person name="Israni S."/>
            <person name="Dalin E."/>
            <person name="Tice H."/>
            <person name="Bruce D."/>
            <person name="Pitluck S."/>
            <person name="Richardson P."/>
        </authorList>
    </citation>
    <scope>NUCLEOTIDE SEQUENCE [LARGE SCALE GENOMIC DNA]</scope>
    <source>
        <strain evidence="1">DSM 684</strain>
    </source>
</reference>
<organism evidence="1 2">
    <name type="scientific">Desulfuromonas acetoxidans (strain DSM 684 / 11070)</name>
    <dbReference type="NCBI Taxonomy" id="281689"/>
    <lineage>
        <taxon>Bacteria</taxon>
        <taxon>Pseudomonadati</taxon>
        <taxon>Thermodesulfobacteriota</taxon>
        <taxon>Desulfuromonadia</taxon>
        <taxon>Desulfuromonadales</taxon>
        <taxon>Desulfuromonadaceae</taxon>
        <taxon>Desulfuromonas</taxon>
    </lineage>
</organism>
<reference evidence="1" key="1">
    <citation type="submission" date="2006-05" db="EMBL/GenBank/DDBJ databases">
        <title>Annotation of the draft genome assembly of Desulfuromonas acetoxidans DSM 684.</title>
        <authorList>
            <consortium name="US DOE Joint Genome Institute (JGI-ORNL)"/>
            <person name="Larimer F."/>
            <person name="Land M."/>
            <person name="Hauser L."/>
        </authorList>
    </citation>
    <scope>NUCLEOTIDE SEQUENCE [LARGE SCALE GENOMIC DNA]</scope>
    <source>
        <strain evidence="1">DSM 684</strain>
    </source>
</reference>
<protein>
    <submittedName>
        <fullName evidence="1">Uncharacterized protein</fullName>
    </submittedName>
</protein>
<evidence type="ECO:0000313" key="1">
    <source>
        <dbReference type="EMBL" id="EAT16131.1"/>
    </source>
</evidence>
<proteinExistence type="predicted"/>
<dbReference type="AlphaFoldDB" id="Q1K177"/>
<accession>Q1K177</accession>
<name>Q1K177_DESA6</name>
<sequence length="172" mass="20054">MSAVFVLCPLNSEIINRIRQLDCQLVFTRHSSVYMWKRAKVVDNVSVDYRNEHETLKRVVSRMYGKKRSKGGGVWNILSRSLVLSEVKAEVRTYLNCLESLKEVERETGVDGGEVIVYTNYLVESDLSNVHSRKIICIHTFNGRFKVIFPFSRKRKFLRRFLSKVSGMVNFR</sequence>
<evidence type="ECO:0000313" key="2">
    <source>
        <dbReference type="Proteomes" id="UP000005695"/>
    </source>
</evidence>
<dbReference type="Proteomes" id="UP000005695">
    <property type="component" value="Unassembled WGS sequence"/>
</dbReference>
<dbReference type="EMBL" id="AAEW02000006">
    <property type="protein sequence ID" value="EAT16131.1"/>
    <property type="molecule type" value="Genomic_DNA"/>
</dbReference>
<dbReference type="RefSeq" id="WP_005999272.1">
    <property type="nucleotide sequence ID" value="NZ_AAEW02000006.1"/>
</dbReference>